<gene>
    <name evidence="9" type="ORF">A2Y62_21155</name>
</gene>
<keyword evidence="4" id="KW-1003">Cell membrane</keyword>
<comment type="caution">
    <text evidence="9">The sequence shown here is derived from an EMBL/GenBank/DDBJ whole genome shotgun (WGS) entry which is preliminary data.</text>
</comment>
<dbReference type="GO" id="GO:0005886">
    <property type="term" value="C:plasma membrane"/>
    <property type="evidence" value="ECO:0007669"/>
    <property type="project" value="UniProtKB-SubCell"/>
</dbReference>
<proteinExistence type="inferred from homology"/>
<dbReference type="GO" id="GO:0005524">
    <property type="term" value="F:ATP binding"/>
    <property type="evidence" value="ECO:0007669"/>
    <property type="project" value="UniProtKB-KW"/>
</dbReference>
<dbReference type="SMART" id="SM00382">
    <property type="entry name" value="AAA"/>
    <property type="match status" value="1"/>
</dbReference>
<keyword evidence="7" id="KW-0472">Membrane</keyword>
<dbReference type="Pfam" id="PF00005">
    <property type="entry name" value="ABC_tran"/>
    <property type="match status" value="1"/>
</dbReference>
<evidence type="ECO:0000313" key="9">
    <source>
        <dbReference type="EMBL" id="OGF58995.1"/>
    </source>
</evidence>
<dbReference type="SUPFAM" id="SSF52540">
    <property type="entry name" value="P-loop containing nucleoside triphosphate hydrolases"/>
    <property type="match status" value="1"/>
</dbReference>
<evidence type="ECO:0000256" key="5">
    <source>
        <dbReference type="ARBA" id="ARBA00022741"/>
    </source>
</evidence>
<dbReference type="InterPro" id="IPR017871">
    <property type="entry name" value="ABC_transporter-like_CS"/>
</dbReference>
<dbReference type="GO" id="GO:0015833">
    <property type="term" value="P:peptide transport"/>
    <property type="evidence" value="ECO:0007669"/>
    <property type="project" value="InterPro"/>
</dbReference>
<dbReference type="PROSITE" id="PS50893">
    <property type="entry name" value="ABC_TRANSPORTER_2"/>
    <property type="match status" value="1"/>
</dbReference>
<dbReference type="InterPro" id="IPR013563">
    <property type="entry name" value="Oligopep_ABC_C"/>
</dbReference>
<dbReference type="InterPro" id="IPR050388">
    <property type="entry name" value="ABC_Ni/Peptide_Import"/>
</dbReference>
<dbReference type="Pfam" id="PF08352">
    <property type="entry name" value="oligo_HPY"/>
    <property type="match status" value="1"/>
</dbReference>
<dbReference type="NCBIfam" id="TIGR01727">
    <property type="entry name" value="oligo_HPY"/>
    <property type="match status" value="1"/>
</dbReference>
<evidence type="ECO:0000256" key="2">
    <source>
        <dbReference type="ARBA" id="ARBA00005417"/>
    </source>
</evidence>
<evidence type="ECO:0000256" key="3">
    <source>
        <dbReference type="ARBA" id="ARBA00022448"/>
    </source>
</evidence>
<dbReference type="GO" id="GO:0016887">
    <property type="term" value="F:ATP hydrolysis activity"/>
    <property type="evidence" value="ECO:0007669"/>
    <property type="project" value="InterPro"/>
</dbReference>
<dbReference type="EMBL" id="MFGW01000226">
    <property type="protein sequence ID" value="OGF58995.1"/>
    <property type="molecule type" value="Genomic_DNA"/>
</dbReference>
<dbReference type="InterPro" id="IPR027417">
    <property type="entry name" value="P-loop_NTPase"/>
</dbReference>
<dbReference type="PANTHER" id="PTHR43297">
    <property type="entry name" value="OLIGOPEPTIDE TRANSPORT ATP-BINDING PROTEIN APPD"/>
    <property type="match status" value="1"/>
</dbReference>
<dbReference type="STRING" id="1817863.A2Y62_21155"/>
<feature type="domain" description="ABC transporter" evidence="8">
    <location>
        <begin position="5"/>
        <end position="255"/>
    </location>
</feature>
<keyword evidence="3" id="KW-0813">Transport</keyword>
<dbReference type="InterPro" id="IPR003593">
    <property type="entry name" value="AAA+_ATPase"/>
</dbReference>
<reference evidence="9 10" key="1">
    <citation type="journal article" date="2016" name="Nat. Commun.">
        <title>Thousands of microbial genomes shed light on interconnected biogeochemical processes in an aquifer system.</title>
        <authorList>
            <person name="Anantharaman K."/>
            <person name="Brown C.T."/>
            <person name="Hug L.A."/>
            <person name="Sharon I."/>
            <person name="Castelle C.J."/>
            <person name="Probst A.J."/>
            <person name="Thomas B.C."/>
            <person name="Singh A."/>
            <person name="Wilkins M.J."/>
            <person name="Karaoz U."/>
            <person name="Brodie E.L."/>
            <person name="Williams K.H."/>
            <person name="Hubbard S.S."/>
            <person name="Banfield J.F."/>
        </authorList>
    </citation>
    <scope>NUCLEOTIDE SEQUENCE [LARGE SCALE GENOMIC DNA]</scope>
</reference>
<dbReference type="Proteomes" id="UP000178943">
    <property type="component" value="Unassembled WGS sequence"/>
</dbReference>
<dbReference type="PANTHER" id="PTHR43297:SF2">
    <property type="entry name" value="DIPEPTIDE TRANSPORT ATP-BINDING PROTEIN DPPD"/>
    <property type="match status" value="1"/>
</dbReference>
<keyword evidence="6" id="KW-0067">ATP-binding</keyword>
<dbReference type="FunFam" id="3.40.50.300:FF:000016">
    <property type="entry name" value="Oligopeptide ABC transporter ATP-binding component"/>
    <property type="match status" value="1"/>
</dbReference>
<dbReference type="CDD" id="cd03257">
    <property type="entry name" value="ABC_NikE_OppD_transporters"/>
    <property type="match status" value="1"/>
</dbReference>
<dbReference type="Gene3D" id="3.40.50.300">
    <property type="entry name" value="P-loop containing nucleotide triphosphate hydrolases"/>
    <property type="match status" value="1"/>
</dbReference>
<dbReference type="PROSITE" id="PS00211">
    <property type="entry name" value="ABC_TRANSPORTER_1"/>
    <property type="match status" value="1"/>
</dbReference>
<keyword evidence="5" id="KW-0547">Nucleotide-binding</keyword>
<accession>A0A1F5V6H7</accession>
<evidence type="ECO:0000256" key="6">
    <source>
        <dbReference type="ARBA" id="ARBA00022840"/>
    </source>
</evidence>
<evidence type="ECO:0000259" key="8">
    <source>
        <dbReference type="PROSITE" id="PS50893"/>
    </source>
</evidence>
<dbReference type="AlphaFoldDB" id="A0A1F5V6H7"/>
<evidence type="ECO:0000256" key="7">
    <source>
        <dbReference type="ARBA" id="ARBA00023136"/>
    </source>
</evidence>
<evidence type="ECO:0000256" key="1">
    <source>
        <dbReference type="ARBA" id="ARBA00004202"/>
    </source>
</evidence>
<comment type="subcellular location">
    <subcellularLocation>
        <location evidence="1">Cell membrane</location>
        <topology evidence="1">Peripheral membrane protein</topology>
    </subcellularLocation>
</comment>
<protein>
    <recommendedName>
        <fullName evidence="8">ABC transporter domain-containing protein</fullName>
    </recommendedName>
</protein>
<name>A0A1F5V6H7_9BACT</name>
<sequence length="321" mass="36011">MNTILSIENLTIAFCKNKREHIAVDNISFVLQEGEFFALAGESGSGKTATALALLNLIESPGSIKNGAILFQNRNLLVLSQKELNHIRGKEMSMIFQEPSAAFDHFFTVGQQFIEIIKWHLKMPPKKAKESVLQWLSLIGFKNPPLIYNSYPFQLSGGMQQRVMIAMALCCNPAILIADEPTSSLDSLSQNHILDLLAALKKNMHLTILLISHDFGIIAQFADRIAIMFRGKIMEVAPKYELFNNPAHPYTIMLFNSIPDFKTQSFPAHPQISSPAEEQDSAKTACPFYYNCAVHTDECTHVFPQATSLSPEHLVYCWHLK</sequence>
<evidence type="ECO:0000313" key="10">
    <source>
        <dbReference type="Proteomes" id="UP000178943"/>
    </source>
</evidence>
<comment type="similarity">
    <text evidence="2">Belongs to the ABC transporter superfamily.</text>
</comment>
<dbReference type="InterPro" id="IPR003439">
    <property type="entry name" value="ABC_transporter-like_ATP-bd"/>
</dbReference>
<organism evidence="9 10">
    <name type="scientific">Candidatus Fischerbacteria bacterium RBG_13_37_8</name>
    <dbReference type="NCBI Taxonomy" id="1817863"/>
    <lineage>
        <taxon>Bacteria</taxon>
        <taxon>Candidatus Fischeribacteriota</taxon>
    </lineage>
</organism>
<evidence type="ECO:0000256" key="4">
    <source>
        <dbReference type="ARBA" id="ARBA00022475"/>
    </source>
</evidence>